<evidence type="ECO:0000256" key="2">
    <source>
        <dbReference type="ARBA" id="ARBA00008787"/>
    </source>
</evidence>
<dbReference type="Pfam" id="PF02561">
    <property type="entry name" value="FliS"/>
    <property type="match status" value="1"/>
</dbReference>
<comment type="similarity">
    <text evidence="2 6">Belongs to the FliS family.</text>
</comment>
<dbReference type="AlphaFoldDB" id="A0A179D423"/>
<keyword evidence="9" id="KW-1185">Reference proteome</keyword>
<keyword evidence="8" id="KW-0282">Flagellum</keyword>
<evidence type="ECO:0000256" key="6">
    <source>
        <dbReference type="PIRNR" id="PIRNR039090"/>
    </source>
</evidence>
<dbReference type="Proteomes" id="UP000078390">
    <property type="component" value="Unassembled WGS sequence"/>
</dbReference>
<comment type="subcellular location">
    <subcellularLocation>
        <location evidence="1 6">Cytoplasm</location>
        <location evidence="1 6">Cytosol</location>
    </subcellularLocation>
</comment>
<dbReference type="PANTHER" id="PTHR34773:SF1">
    <property type="entry name" value="FLAGELLAR SECRETION CHAPERONE FLIS"/>
    <property type="match status" value="1"/>
</dbReference>
<dbReference type="GO" id="GO:0071973">
    <property type="term" value="P:bacterial-type flagellum-dependent cell motility"/>
    <property type="evidence" value="ECO:0007669"/>
    <property type="project" value="TreeGrafter"/>
</dbReference>
<dbReference type="OrthoDB" id="9792010at2"/>
<dbReference type="GO" id="GO:0005829">
    <property type="term" value="C:cytosol"/>
    <property type="evidence" value="ECO:0007669"/>
    <property type="project" value="UniProtKB-SubCell"/>
</dbReference>
<comment type="caution">
    <text evidence="8">The sequence shown here is derived from an EMBL/GenBank/DDBJ whole genome shotgun (WGS) entry which is preliminary data.</text>
</comment>
<dbReference type="NCBIfam" id="TIGR00208">
    <property type="entry name" value="fliS"/>
    <property type="match status" value="1"/>
</dbReference>
<keyword evidence="3 6" id="KW-0963">Cytoplasm</keyword>
<dbReference type="GO" id="GO:0044780">
    <property type="term" value="P:bacterial-type flagellum assembly"/>
    <property type="evidence" value="ECO:0007669"/>
    <property type="project" value="InterPro"/>
</dbReference>
<evidence type="ECO:0000256" key="7">
    <source>
        <dbReference type="SAM" id="MobiDB-lite"/>
    </source>
</evidence>
<dbReference type="CDD" id="cd16098">
    <property type="entry name" value="FliS"/>
    <property type="match status" value="1"/>
</dbReference>
<sequence length="151" mass="16850">MTTNPYLENMVKTASPVRLVVLLYDRAISSLKTALEFMEKKEEDPEELQKKLEALSKAADIIATLDGTLNFEKGGEIAQKLHEIYDSLLNELVTLSAKDNPEIVRKMIKILEELREAWQDVEKEVKVNGNAGPQAVRKTPDAQSQGVVATL</sequence>
<proteinExistence type="inferred from homology"/>
<keyword evidence="5" id="KW-0143">Chaperone</keyword>
<evidence type="ECO:0000313" key="8">
    <source>
        <dbReference type="EMBL" id="OAQ20469.1"/>
    </source>
</evidence>
<organism evidence="8 9">
    <name type="scientific">Thermosulfurimonas dismutans</name>
    <dbReference type="NCBI Taxonomy" id="999894"/>
    <lineage>
        <taxon>Bacteria</taxon>
        <taxon>Pseudomonadati</taxon>
        <taxon>Thermodesulfobacteriota</taxon>
        <taxon>Thermodesulfobacteria</taxon>
        <taxon>Thermodesulfobacteriales</taxon>
        <taxon>Thermodesulfobacteriaceae</taxon>
        <taxon>Thermosulfurimonas</taxon>
    </lineage>
</organism>
<evidence type="ECO:0000313" key="9">
    <source>
        <dbReference type="Proteomes" id="UP000078390"/>
    </source>
</evidence>
<dbReference type="InterPro" id="IPR003713">
    <property type="entry name" value="FliS"/>
</dbReference>
<dbReference type="PANTHER" id="PTHR34773">
    <property type="entry name" value="FLAGELLAR SECRETION CHAPERONE FLIS"/>
    <property type="match status" value="1"/>
</dbReference>
<dbReference type="InterPro" id="IPR036584">
    <property type="entry name" value="FliS_sf"/>
</dbReference>
<protein>
    <recommendedName>
        <fullName evidence="6">Flagellar secretion chaperone FliS</fullName>
    </recommendedName>
</protein>
<evidence type="ECO:0000256" key="3">
    <source>
        <dbReference type="ARBA" id="ARBA00022490"/>
    </source>
</evidence>
<dbReference type="Gene3D" id="1.20.120.340">
    <property type="entry name" value="Flagellar protein FliS"/>
    <property type="match status" value="1"/>
</dbReference>
<keyword evidence="8" id="KW-0966">Cell projection</keyword>
<reference evidence="8 9" key="1">
    <citation type="submission" date="2016-04" db="EMBL/GenBank/DDBJ databases">
        <title>Genome analysis of Thermosulfurimonas dismutans, the first thermophilic sulfur-disproportionating bacterium of the phylum Thermodesulfobacteria.</title>
        <authorList>
            <person name="Mardanov A.V."/>
            <person name="Beletsky A.V."/>
            <person name="Kadnikov V.V."/>
            <person name="Slobodkin A.I."/>
            <person name="Ravin N.V."/>
        </authorList>
    </citation>
    <scope>NUCLEOTIDE SEQUENCE [LARGE SCALE GENOMIC DNA]</scope>
    <source>
        <strain evidence="8 9">S95</strain>
    </source>
</reference>
<evidence type="ECO:0000256" key="5">
    <source>
        <dbReference type="ARBA" id="ARBA00023186"/>
    </source>
</evidence>
<dbReference type="EMBL" id="LWLG01000010">
    <property type="protein sequence ID" value="OAQ20469.1"/>
    <property type="molecule type" value="Genomic_DNA"/>
</dbReference>
<keyword evidence="8" id="KW-0969">Cilium</keyword>
<dbReference type="SUPFAM" id="SSF101116">
    <property type="entry name" value="Flagellar export chaperone FliS"/>
    <property type="match status" value="1"/>
</dbReference>
<dbReference type="RefSeq" id="WP_068670665.1">
    <property type="nucleotide sequence ID" value="NZ_LWLG01000010.1"/>
</dbReference>
<feature type="compositionally biased region" description="Polar residues" evidence="7">
    <location>
        <begin position="141"/>
        <end position="151"/>
    </location>
</feature>
<gene>
    <name evidence="8" type="ORF">TDIS_1378</name>
</gene>
<evidence type="ECO:0000256" key="1">
    <source>
        <dbReference type="ARBA" id="ARBA00004514"/>
    </source>
</evidence>
<keyword evidence="4 6" id="KW-1005">Bacterial flagellum biogenesis</keyword>
<feature type="region of interest" description="Disordered" evidence="7">
    <location>
        <begin position="131"/>
        <end position="151"/>
    </location>
</feature>
<dbReference type="STRING" id="999894.TDIS_1378"/>
<dbReference type="PIRSF" id="PIRSF039090">
    <property type="entry name" value="Flis"/>
    <property type="match status" value="1"/>
</dbReference>
<name>A0A179D423_9BACT</name>
<evidence type="ECO:0000256" key="4">
    <source>
        <dbReference type="ARBA" id="ARBA00022795"/>
    </source>
</evidence>
<accession>A0A179D423</accession>